<name>A0A1M6ECG1_9FLAO</name>
<reference evidence="2 3" key="1">
    <citation type="submission" date="2016-11" db="EMBL/GenBank/DDBJ databases">
        <authorList>
            <person name="Jaros S."/>
            <person name="Januszkiewicz K."/>
            <person name="Wedrychowicz H."/>
        </authorList>
    </citation>
    <scope>NUCLEOTIDE SEQUENCE [LARGE SCALE GENOMIC DNA]</scope>
    <source>
        <strain evidence="2 3">DSM 21425</strain>
    </source>
</reference>
<sequence>MKKIFFLLSLILFNSSLIAQNEIETLESVESSIFGVQAGFLGVWVNNEAKISNTIALKTEVGLDAALFGGSIYYEEDEVNYAFAPVITAEPRWYYNISKRANKGKRTAKNTANFVGLEVSYNPNLFVISNVDVDVYNQIRIIPKWAIRRTIGNHFTYETGLGLGYRRAFFDESDYLFPPDKGEVILDLHIRLGYTF</sequence>
<gene>
    <name evidence="2" type="ORF">SAMN04488096_10520</name>
</gene>
<organism evidence="2 3">
    <name type="scientific">Mesonia phycicola</name>
    <dbReference type="NCBI Taxonomy" id="579105"/>
    <lineage>
        <taxon>Bacteria</taxon>
        <taxon>Pseudomonadati</taxon>
        <taxon>Bacteroidota</taxon>
        <taxon>Flavobacteriia</taxon>
        <taxon>Flavobacteriales</taxon>
        <taxon>Flavobacteriaceae</taxon>
        <taxon>Mesonia</taxon>
    </lineage>
</organism>
<dbReference type="AlphaFoldDB" id="A0A1M6ECG1"/>
<evidence type="ECO:0000313" key="2">
    <source>
        <dbReference type="EMBL" id="SHI83197.1"/>
    </source>
</evidence>
<dbReference type="Proteomes" id="UP000184225">
    <property type="component" value="Unassembled WGS sequence"/>
</dbReference>
<accession>A0A1M6ECG1</accession>
<keyword evidence="1" id="KW-0732">Signal</keyword>
<feature type="chain" id="PRO_5013178092" description="Outer membrane protein beta-barrel domain-containing protein" evidence="1">
    <location>
        <begin position="20"/>
        <end position="196"/>
    </location>
</feature>
<feature type="signal peptide" evidence="1">
    <location>
        <begin position="1"/>
        <end position="19"/>
    </location>
</feature>
<keyword evidence="3" id="KW-1185">Reference proteome</keyword>
<evidence type="ECO:0000313" key="3">
    <source>
        <dbReference type="Proteomes" id="UP000184225"/>
    </source>
</evidence>
<dbReference type="RefSeq" id="WP_073150141.1">
    <property type="nucleotide sequence ID" value="NZ_FQYY01000005.1"/>
</dbReference>
<evidence type="ECO:0000256" key="1">
    <source>
        <dbReference type="SAM" id="SignalP"/>
    </source>
</evidence>
<proteinExistence type="predicted"/>
<evidence type="ECO:0008006" key="4">
    <source>
        <dbReference type="Google" id="ProtNLM"/>
    </source>
</evidence>
<dbReference type="STRING" id="579105.SAMN04488096_10520"/>
<dbReference type="OrthoDB" id="883248at2"/>
<dbReference type="EMBL" id="FQYY01000005">
    <property type="protein sequence ID" value="SHI83197.1"/>
    <property type="molecule type" value="Genomic_DNA"/>
</dbReference>
<protein>
    <recommendedName>
        <fullName evidence="4">Outer membrane protein beta-barrel domain-containing protein</fullName>
    </recommendedName>
</protein>